<dbReference type="AlphaFoldDB" id="A0A3P7E021"/>
<evidence type="ECO:0000256" key="8">
    <source>
        <dbReference type="ARBA" id="ARBA00022692"/>
    </source>
</evidence>
<sequence length="946" mass="107583">MVGRSTLRNRHHANRSFASATSSTPSTFARVDARKRNEVYGRISSQIHPIWPEMPQGQGELFFECTLFLYSVLALFLQYLNLYKTMWWLPKSYWHYSLKFHLINPYLLSCVGLLLGVRVTKCFWKTITELASNARQDASKTQCLLWDIIEWAAVKTPMFTMVATSFLFSFSRVYFDFPFKSLLYFGHPIVFFVYLFHDIISYKIRCCATKLWFILNGQSLSEISKVNTTYRNIMPPPMLIDVDSVVHMCSTNPFQIREEVSVLMKDFGLRIKHCFFSGLTTAYLSIFIPCVFTPQRSPSGLPQLMYIDIFWIMELFCVVFLTSFSLYATYLLPLQYCDLIHRCAAHLGKWERLDRLTIAAINSNSGSNSNCYYNSNNINGSNCSTNSSSSSSSSSNSNSSSSVGIIGGGDGSLTSTMNSTTTNTTSAETNVCSWSENDGLYSHGSIVRHHGQLYKAVSKIGTLGVAAEPGDLDHSRFYRIGGDPITLTSTMVIFQVILIAIQFWMLILTTDWQHIVTLVLLIFANYLLLAKIFTSMKQYKYVSLAELDELSNTTNENFKVNIYALVVDVKIGSQPTDTLEDTPVITQLELRDRSSDISTTCVIYSDSLESFSDQIQSCQIIRMHRAKIKKKTDGKLVVYGKLKVAGFAVLLFSGELGDNFTPVYQSSATFTLVSNYEEMISSLRMLSVSNQSMTIPIEPMNSNLGHISEGKINEIIENVNVLRLNELVLGGYSDLVVQAISLFIDDRNSVVLRCWDTTLPSKKIFMFNDDMITEVICQDEKMEMIPMDYWCDIVLYEEHANFARNSVKCGDVLLLINTHLYHSKSGVALVMHNGGQSYNRSIVILDANSKLKRDLLRNIDEFNIQIDTEDRRNVESVEQYPYTGLPQVIPTPSLDEMNDLENEQRELSEYWAGERMRQIHALQLAWIYAYAYKKKRNESAQLQRSF</sequence>
<comment type="similarity">
    <text evidence="5">Belongs to the TMEM39 family.</text>
</comment>
<evidence type="ECO:0000259" key="17">
    <source>
        <dbReference type="Pfam" id="PF16686"/>
    </source>
</evidence>
<feature type="transmembrane region" description="Helical" evidence="15">
    <location>
        <begin position="100"/>
        <end position="117"/>
    </location>
</feature>
<evidence type="ECO:0000256" key="11">
    <source>
        <dbReference type="ARBA" id="ARBA00023125"/>
    </source>
</evidence>
<comment type="similarity">
    <text evidence="4">Belongs to the telombin family.</text>
</comment>
<dbReference type="OMA" id="SQQMYID"/>
<dbReference type="EMBL" id="UYWW01001139">
    <property type="protein sequence ID" value="VDM10007.1"/>
    <property type="molecule type" value="Genomic_DNA"/>
</dbReference>
<feature type="transmembrane region" description="Helical" evidence="15">
    <location>
        <begin position="181"/>
        <end position="200"/>
    </location>
</feature>
<evidence type="ECO:0000256" key="4">
    <source>
        <dbReference type="ARBA" id="ARBA00008442"/>
    </source>
</evidence>
<evidence type="ECO:0000313" key="19">
    <source>
        <dbReference type="Proteomes" id="UP000270924"/>
    </source>
</evidence>
<keyword evidence="11" id="KW-0238">DNA-binding</keyword>
<dbReference type="GO" id="GO:0000723">
    <property type="term" value="P:telomere maintenance"/>
    <property type="evidence" value="ECO:0007669"/>
    <property type="project" value="InterPro"/>
</dbReference>
<feature type="transmembrane region" description="Helical" evidence="15">
    <location>
        <begin position="485"/>
        <end position="506"/>
    </location>
</feature>
<feature type="compositionally biased region" description="Low complexity" evidence="14">
    <location>
        <begin position="384"/>
        <end position="402"/>
    </location>
</feature>
<dbReference type="GO" id="GO:0043047">
    <property type="term" value="F:single-stranded telomeric DNA binding"/>
    <property type="evidence" value="ECO:0007669"/>
    <property type="project" value="InterPro"/>
</dbReference>
<dbReference type="Gene3D" id="2.40.50.140">
    <property type="entry name" value="Nucleic acid-binding proteins"/>
    <property type="match status" value="2"/>
</dbReference>
<evidence type="ECO:0000256" key="15">
    <source>
        <dbReference type="SAM" id="Phobius"/>
    </source>
</evidence>
<proteinExistence type="inferred from homology"/>
<dbReference type="GO" id="GO:0005634">
    <property type="term" value="C:nucleus"/>
    <property type="evidence" value="ECO:0007669"/>
    <property type="project" value="UniProtKB-SubCell"/>
</dbReference>
<dbReference type="InterPro" id="IPR019397">
    <property type="entry name" value="Uncharacterised_TMEM39"/>
</dbReference>
<keyword evidence="7" id="KW-0158">Chromosome</keyword>
<dbReference type="Proteomes" id="UP000270924">
    <property type="component" value="Unassembled WGS sequence"/>
</dbReference>
<dbReference type="Pfam" id="PF16686">
    <property type="entry name" value="POT1PC"/>
    <property type="match status" value="1"/>
</dbReference>
<evidence type="ECO:0000259" key="16">
    <source>
        <dbReference type="Pfam" id="PF02765"/>
    </source>
</evidence>
<feature type="domain" description="Telomeric single stranded DNA binding POT1/Cdc13" evidence="16">
    <location>
        <begin position="555"/>
        <end position="685"/>
    </location>
</feature>
<keyword evidence="9" id="KW-0779">Telomere</keyword>
<dbReference type="PANTHER" id="PTHR12995">
    <property type="entry name" value="FI21814P1"/>
    <property type="match status" value="1"/>
</dbReference>
<dbReference type="SUPFAM" id="SSF50249">
    <property type="entry name" value="Nucleic acid-binding proteins"/>
    <property type="match status" value="2"/>
</dbReference>
<evidence type="ECO:0000256" key="13">
    <source>
        <dbReference type="ARBA" id="ARBA00023242"/>
    </source>
</evidence>
<accession>A0A3P7E021</accession>
<keyword evidence="8 15" id="KW-0812">Transmembrane</keyword>
<dbReference type="InterPro" id="IPR011564">
    <property type="entry name" value="Telomer_end-bd_POT1/Cdc13"/>
</dbReference>
<protein>
    <recommendedName>
        <fullName evidence="6">Protection of telomeres protein 1</fullName>
    </recommendedName>
</protein>
<feature type="transmembrane region" description="Helical" evidence="15">
    <location>
        <begin position="309"/>
        <end position="332"/>
    </location>
</feature>
<evidence type="ECO:0000256" key="10">
    <source>
        <dbReference type="ARBA" id="ARBA00022989"/>
    </source>
</evidence>
<keyword evidence="12 15" id="KW-0472">Membrane</keyword>
<feature type="non-terminal residue" evidence="18">
    <location>
        <position position="946"/>
    </location>
</feature>
<evidence type="ECO:0000256" key="1">
    <source>
        <dbReference type="ARBA" id="ARBA00004123"/>
    </source>
</evidence>
<evidence type="ECO:0000256" key="3">
    <source>
        <dbReference type="ARBA" id="ARBA00004574"/>
    </source>
</evidence>
<evidence type="ECO:0000256" key="2">
    <source>
        <dbReference type="ARBA" id="ARBA00004141"/>
    </source>
</evidence>
<dbReference type="GO" id="GO:0016020">
    <property type="term" value="C:membrane"/>
    <property type="evidence" value="ECO:0007669"/>
    <property type="project" value="UniProtKB-SubCell"/>
</dbReference>
<reference evidence="18 19" key="1">
    <citation type="submission" date="2018-11" db="EMBL/GenBank/DDBJ databases">
        <authorList>
            <consortium name="Pathogen Informatics"/>
        </authorList>
    </citation>
    <scope>NUCLEOTIDE SEQUENCE [LARGE SCALE GENOMIC DNA]</scope>
</reference>
<keyword evidence="19" id="KW-1185">Reference proteome</keyword>
<dbReference type="GO" id="GO:0000781">
    <property type="term" value="C:chromosome, telomeric region"/>
    <property type="evidence" value="ECO:0007669"/>
    <property type="project" value="UniProtKB-SubCell"/>
</dbReference>
<evidence type="ECO:0000256" key="6">
    <source>
        <dbReference type="ARBA" id="ARBA00015253"/>
    </source>
</evidence>
<dbReference type="InterPro" id="IPR032042">
    <property type="entry name" value="POT1PC"/>
</dbReference>
<dbReference type="FunCoup" id="A0A3P7E021">
    <property type="interactions" value="734"/>
</dbReference>
<name>A0A3P7E021_WUCBA</name>
<gene>
    <name evidence="18" type="ORF">WBA_LOCUS3393</name>
</gene>
<feature type="transmembrane region" description="Helical" evidence="15">
    <location>
        <begin position="512"/>
        <end position="530"/>
    </location>
</feature>
<feature type="transmembrane region" description="Helical" evidence="15">
    <location>
        <begin position="61"/>
        <end position="80"/>
    </location>
</feature>
<feature type="region of interest" description="Disordered" evidence="14">
    <location>
        <begin position="1"/>
        <end position="21"/>
    </location>
</feature>
<organism evidence="18 19">
    <name type="scientific">Wuchereria bancrofti</name>
    <dbReference type="NCBI Taxonomy" id="6293"/>
    <lineage>
        <taxon>Eukaryota</taxon>
        <taxon>Metazoa</taxon>
        <taxon>Ecdysozoa</taxon>
        <taxon>Nematoda</taxon>
        <taxon>Chromadorea</taxon>
        <taxon>Rhabditida</taxon>
        <taxon>Spirurina</taxon>
        <taxon>Spiruromorpha</taxon>
        <taxon>Filarioidea</taxon>
        <taxon>Onchocercidae</taxon>
        <taxon>Wuchereria</taxon>
    </lineage>
</organism>
<dbReference type="PANTHER" id="PTHR12995:SF4">
    <property type="entry name" value="FI21814P1"/>
    <property type="match status" value="1"/>
</dbReference>
<feature type="transmembrane region" description="Helical" evidence="15">
    <location>
        <begin position="158"/>
        <end position="175"/>
    </location>
</feature>
<evidence type="ECO:0000256" key="7">
    <source>
        <dbReference type="ARBA" id="ARBA00022454"/>
    </source>
</evidence>
<keyword evidence="10 15" id="KW-1133">Transmembrane helix</keyword>
<feature type="transmembrane region" description="Helical" evidence="15">
    <location>
        <begin position="274"/>
        <end position="294"/>
    </location>
</feature>
<evidence type="ECO:0000313" key="18">
    <source>
        <dbReference type="EMBL" id="VDM10007.1"/>
    </source>
</evidence>
<evidence type="ECO:0000256" key="12">
    <source>
        <dbReference type="ARBA" id="ARBA00023136"/>
    </source>
</evidence>
<feature type="region of interest" description="Disordered" evidence="14">
    <location>
        <begin position="384"/>
        <end position="403"/>
    </location>
</feature>
<keyword evidence="13" id="KW-0539">Nucleus</keyword>
<evidence type="ECO:0000256" key="14">
    <source>
        <dbReference type="SAM" id="MobiDB-lite"/>
    </source>
</evidence>
<evidence type="ECO:0000256" key="9">
    <source>
        <dbReference type="ARBA" id="ARBA00022895"/>
    </source>
</evidence>
<feature type="domain" description="Protection of telomeres protein 1 ssDNA-binding" evidence="17">
    <location>
        <begin position="724"/>
        <end position="863"/>
    </location>
</feature>
<dbReference type="Pfam" id="PF10271">
    <property type="entry name" value="Tmp39"/>
    <property type="match status" value="2"/>
</dbReference>
<evidence type="ECO:0000256" key="5">
    <source>
        <dbReference type="ARBA" id="ARBA00010737"/>
    </source>
</evidence>
<comment type="subcellular location">
    <subcellularLocation>
        <location evidence="3">Chromosome</location>
        <location evidence="3">Telomere</location>
    </subcellularLocation>
    <subcellularLocation>
        <location evidence="2">Membrane</location>
        <topology evidence="2">Multi-pass membrane protein</topology>
    </subcellularLocation>
    <subcellularLocation>
        <location evidence="1">Nucleus</location>
    </subcellularLocation>
</comment>
<dbReference type="Pfam" id="PF02765">
    <property type="entry name" value="POT1"/>
    <property type="match status" value="1"/>
</dbReference>
<dbReference type="InParanoid" id="A0A3P7E021"/>
<dbReference type="OrthoDB" id="5862608at2759"/>
<dbReference type="InterPro" id="IPR012340">
    <property type="entry name" value="NA-bd_OB-fold"/>
</dbReference>